<evidence type="ECO:0000256" key="1">
    <source>
        <dbReference type="SAM" id="MobiDB-lite"/>
    </source>
</evidence>
<dbReference type="AlphaFoldDB" id="Q8H3U2"/>
<dbReference type="EMBL" id="AP004382">
    <property type="protein sequence ID" value="BAC16073.1"/>
    <property type="molecule type" value="Genomic_DNA"/>
</dbReference>
<keyword evidence="2" id="KW-1133">Transmembrane helix</keyword>
<evidence type="ECO:0000256" key="2">
    <source>
        <dbReference type="SAM" id="Phobius"/>
    </source>
</evidence>
<gene>
    <name evidence="3" type="primary">P0418E08.110</name>
</gene>
<keyword evidence="2" id="KW-0812">Transmembrane</keyword>
<reference evidence="4" key="1">
    <citation type="journal article" date="2005" name="Nature">
        <title>The map-based sequence of the rice genome.</title>
        <authorList>
            <consortium name="International rice genome sequencing project (IRGSP)"/>
            <person name="Matsumoto T."/>
            <person name="Wu J."/>
            <person name="Kanamori H."/>
            <person name="Katayose Y."/>
            <person name="Fujisawa M."/>
            <person name="Namiki N."/>
            <person name="Mizuno H."/>
            <person name="Yamamoto K."/>
            <person name="Antonio B.A."/>
            <person name="Baba T."/>
            <person name="Sakata K."/>
            <person name="Nagamura Y."/>
            <person name="Aoki H."/>
            <person name="Arikawa K."/>
            <person name="Arita K."/>
            <person name="Bito T."/>
            <person name="Chiden Y."/>
            <person name="Fujitsuka N."/>
            <person name="Fukunaka R."/>
            <person name="Hamada M."/>
            <person name="Harada C."/>
            <person name="Hayashi A."/>
            <person name="Hijishita S."/>
            <person name="Honda M."/>
            <person name="Hosokawa S."/>
            <person name="Ichikawa Y."/>
            <person name="Idonuma A."/>
            <person name="Iijima M."/>
            <person name="Ikeda M."/>
            <person name="Ikeno M."/>
            <person name="Ito K."/>
            <person name="Ito S."/>
            <person name="Ito T."/>
            <person name="Ito Y."/>
            <person name="Ito Y."/>
            <person name="Iwabuchi A."/>
            <person name="Kamiya K."/>
            <person name="Karasawa W."/>
            <person name="Kurita K."/>
            <person name="Katagiri S."/>
            <person name="Kikuta A."/>
            <person name="Kobayashi H."/>
            <person name="Kobayashi N."/>
            <person name="Machita K."/>
            <person name="Maehara T."/>
            <person name="Masukawa M."/>
            <person name="Mizubayashi T."/>
            <person name="Mukai Y."/>
            <person name="Nagasaki H."/>
            <person name="Nagata Y."/>
            <person name="Naito S."/>
            <person name="Nakashima M."/>
            <person name="Nakama Y."/>
            <person name="Nakamichi Y."/>
            <person name="Nakamura M."/>
            <person name="Meguro A."/>
            <person name="Negishi M."/>
            <person name="Ohta I."/>
            <person name="Ohta T."/>
            <person name="Okamoto M."/>
            <person name="Ono N."/>
            <person name="Saji S."/>
            <person name="Sakaguchi M."/>
            <person name="Sakai K."/>
            <person name="Shibata M."/>
            <person name="Shimokawa T."/>
            <person name="Song J."/>
            <person name="Takazaki Y."/>
            <person name="Terasawa K."/>
            <person name="Tsugane M."/>
            <person name="Tsuji K."/>
            <person name="Ueda S."/>
            <person name="Waki K."/>
            <person name="Yamagata H."/>
            <person name="Yamamoto M."/>
            <person name="Yamamoto S."/>
            <person name="Yamane H."/>
            <person name="Yoshiki S."/>
            <person name="Yoshihara R."/>
            <person name="Yukawa K."/>
            <person name="Zhong H."/>
            <person name="Yano M."/>
            <person name="Yuan Q."/>
            <person name="Ouyang S."/>
            <person name="Liu J."/>
            <person name="Jones K.M."/>
            <person name="Gansberger K."/>
            <person name="Moffat K."/>
            <person name="Hill J."/>
            <person name="Bera J."/>
            <person name="Fadrosh D."/>
            <person name="Jin S."/>
            <person name="Johri S."/>
            <person name="Kim M."/>
            <person name="Overton L."/>
            <person name="Reardon M."/>
            <person name="Tsitrin T."/>
            <person name="Vuong H."/>
            <person name="Weaver B."/>
            <person name="Ciecko A."/>
            <person name="Tallon L."/>
            <person name="Jackson J."/>
            <person name="Pai G."/>
            <person name="Aken S.V."/>
            <person name="Utterback T."/>
            <person name="Reidmuller S."/>
            <person name="Feldblyum T."/>
            <person name="Hsiao J."/>
            <person name="Zismann V."/>
            <person name="Iobst S."/>
            <person name="de Vazeille A.R."/>
            <person name="Buell C.R."/>
            <person name="Ying K."/>
            <person name="Li Y."/>
            <person name="Lu T."/>
            <person name="Huang Y."/>
            <person name="Zhao Q."/>
            <person name="Feng Q."/>
            <person name="Zhang L."/>
            <person name="Zhu J."/>
            <person name="Weng Q."/>
            <person name="Mu J."/>
            <person name="Lu Y."/>
            <person name="Fan D."/>
            <person name="Liu Y."/>
            <person name="Guan J."/>
            <person name="Zhang Y."/>
            <person name="Yu S."/>
            <person name="Liu X."/>
            <person name="Zhang Y."/>
            <person name="Hong G."/>
            <person name="Han B."/>
            <person name="Choisne N."/>
            <person name="Demange N."/>
            <person name="Orjeda G."/>
            <person name="Samain S."/>
            <person name="Cattolico L."/>
            <person name="Pelletier E."/>
            <person name="Couloux A."/>
            <person name="Segurens B."/>
            <person name="Wincker P."/>
            <person name="D'Hont A."/>
            <person name="Scarpelli C."/>
            <person name="Weissenbach J."/>
            <person name="Salanoubat M."/>
            <person name="Quetier F."/>
            <person name="Yu Y."/>
            <person name="Kim H.R."/>
            <person name="Rambo T."/>
            <person name="Currie J."/>
            <person name="Collura K."/>
            <person name="Luo M."/>
            <person name="Yang T."/>
            <person name="Ammiraju J.S.S."/>
            <person name="Engler F."/>
            <person name="Soderlund C."/>
            <person name="Wing R.A."/>
            <person name="Palmer L.E."/>
            <person name="de la Bastide M."/>
            <person name="Spiegel L."/>
            <person name="Nascimento L."/>
            <person name="Zutavern T."/>
            <person name="O'Shaughnessy A."/>
            <person name="Dike S."/>
            <person name="Dedhia N."/>
            <person name="Preston R."/>
            <person name="Balija V."/>
            <person name="McCombie W.R."/>
            <person name="Chow T."/>
            <person name="Chen H."/>
            <person name="Chung M."/>
            <person name="Chen C."/>
            <person name="Shaw J."/>
            <person name="Wu H."/>
            <person name="Hsiao K."/>
            <person name="Chao Y."/>
            <person name="Chu M."/>
            <person name="Cheng C."/>
            <person name="Hour A."/>
            <person name="Lee P."/>
            <person name="Lin S."/>
            <person name="Lin Y."/>
            <person name="Liou J."/>
            <person name="Liu S."/>
            <person name="Hsing Y."/>
            <person name="Raghuvanshi S."/>
            <person name="Mohanty A."/>
            <person name="Bharti A.K."/>
            <person name="Gaur A."/>
            <person name="Gupta V."/>
            <person name="Kumar D."/>
            <person name="Ravi V."/>
            <person name="Vij S."/>
            <person name="Kapur A."/>
            <person name="Khurana P."/>
            <person name="Khurana P."/>
            <person name="Khurana J.P."/>
            <person name="Tyagi A.K."/>
            <person name="Gaikwad K."/>
            <person name="Singh A."/>
            <person name="Dalal V."/>
            <person name="Srivastava S."/>
            <person name="Dixit A."/>
            <person name="Pal A.K."/>
            <person name="Ghazi I.A."/>
            <person name="Yadav M."/>
            <person name="Pandit A."/>
            <person name="Bhargava A."/>
            <person name="Sureshbabu K."/>
            <person name="Batra K."/>
            <person name="Sharma T.R."/>
            <person name="Mohapatra T."/>
            <person name="Singh N.K."/>
            <person name="Messing J."/>
            <person name="Nelson A.B."/>
            <person name="Fuks G."/>
            <person name="Kavchok S."/>
            <person name="Keizer G."/>
            <person name="Linton E."/>
            <person name="Llaca V."/>
            <person name="Song R."/>
            <person name="Tanyolac B."/>
            <person name="Young S."/>
            <person name="Ho-Il K."/>
            <person name="Hahn J.H."/>
            <person name="Sangsakoo G."/>
            <person name="Vanavichit A."/>
            <person name="de Mattos Luiz.A.T."/>
            <person name="Zimmer P.D."/>
            <person name="Malone G."/>
            <person name="Dellagostin O."/>
            <person name="de Oliveira A.C."/>
            <person name="Bevan M."/>
            <person name="Bancroft I."/>
            <person name="Minx P."/>
            <person name="Cordum H."/>
            <person name="Wilson R."/>
            <person name="Cheng Z."/>
            <person name="Jin W."/>
            <person name="Jiang J."/>
            <person name="Leong S.A."/>
            <person name="Iwama H."/>
            <person name="Gojobori T."/>
            <person name="Itoh T."/>
            <person name="Niimura Y."/>
            <person name="Fujii Y."/>
            <person name="Habara T."/>
            <person name="Sakai H."/>
            <person name="Sato Y."/>
            <person name="Wilson G."/>
            <person name="Kumar K."/>
            <person name="McCouch S."/>
            <person name="Juretic N."/>
            <person name="Hoen D."/>
            <person name="Wright S."/>
            <person name="Bruskiewich R."/>
            <person name="Bureau T."/>
            <person name="Miyao A."/>
            <person name="Hirochika H."/>
            <person name="Nishikawa T."/>
            <person name="Kadowaki K."/>
            <person name="Sugiura M."/>
            <person name="Burr B."/>
            <person name="Sasaki T."/>
        </authorList>
    </citation>
    <scope>NUCLEOTIDE SEQUENCE [LARGE SCALE GENOMIC DNA]</scope>
    <source>
        <strain evidence="4">cv. Nipponbare</strain>
    </source>
</reference>
<feature type="region of interest" description="Disordered" evidence="1">
    <location>
        <begin position="175"/>
        <end position="206"/>
    </location>
</feature>
<feature type="region of interest" description="Disordered" evidence="1">
    <location>
        <begin position="110"/>
        <end position="137"/>
    </location>
</feature>
<keyword evidence="2" id="KW-0472">Membrane</keyword>
<reference evidence="4" key="2">
    <citation type="journal article" date="2008" name="Nucleic Acids Res.">
        <title>The rice annotation project database (RAP-DB): 2008 update.</title>
        <authorList>
            <consortium name="The rice annotation project (RAP)"/>
        </authorList>
    </citation>
    <scope>GENOME REANNOTATION</scope>
    <source>
        <strain evidence="4">cv. Nipponbare</strain>
    </source>
</reference>
<accession>Q8H3U2</accession>
<sequence>MEGVPDKERQPEFYMETTRTTRIGTDTHHETINTITTIGTTTLSTPNTINIQANIRQDLPPDIDFRDRHSYSPTVSPDTVRRYESAICDLAGHGSEKEDYPVVDYESDLRTNMSTTPHPEPPRGRITPPRRHLSLSPAPAASSRLSLLARARAGRAVAFPDITAASSPPACPPFRVRPPEARPRRQPVALSPPTASSRPCRAAQVQAGHAVSSLGITASTSTPACPRFRPETAVARAGLSILVVADVPSAAPSSSPACRLAASPPPPASQRQGRPRPRLPSTQTPPVSVVVFTAHPRRLVVSWRRLRRRHRSGVFHAILVFVQPLPVVIFVLGSASSSLVPAVSRLRSRIAAEVVPSPFASVVPEPSPFPRLVAWCFACVLRVASVVPEVPEAWFVVVAEGSEGRCL</sequence>
<evidence type="ECO:0000313" key="3">
    <source>
        <dbReference type="EMBL" id="BAC16073.1"/>
    </source>
</evidence>
<name>Q8H3U2_ORYSJ</name>
<feature type="region of interest" description="Disordered" evidence="1">
    <location>
        <begin position="254"/>
        <end position="285"/>
    </location>
</feature>
<proteinExistence type="predicted"/>
<evidence type="ECO:0000313" key="4">
    <source>
        <dbReference type="Proteomes" id="UP000000763"/>
    </source>
</evidence>
<organism evidence="3 4">
    <name type="scientific">Oryza sativa subsp. japonica</name>
    <name type="common">Rice</name>
    <dbReference type="NCBI Taxonomy" id="39947"/>
    <lineage>
        <taxon>Eukaryota</taxon>
        <taxon>Viridiplantae</taxon>
        <taxon>Streptophyta</taxon>
        <taxon>Embryophyta</taxon>
        <taxon>Tracheophyta</taxon>
        <taxon>Spermatophyta</taxon>
        <taxon>Magnoliopsida</taxon>
        <taxon>Liliopsida</taxon>
        <taxon>Poales</taxon>
        <taxon>Poaceae</taxon>
        <taxon>BOP clade</taxon>
        <taxon>Oryzoideae</taxon>
        <taxon>Oryzeae</taxon>
        <taxon>Oryzinae</taxon>
        <taxon>Oryza</taxon>
        <taxon>Oryza sativa</taxon>
    </lineage>
</organism>
<protein>
    <submittedName>
        <fullName evidence="3">Uncharacterized protein</fullName>
    </submittedName>
</protein>
<feature type="transmembrane region" description="Helical" evidence="2">
    <location>
        <begin position="314"/>
        <end position="335"/>
    </location>
</feature>
<dbReference type="Proteomes" id="UP000000763">
    <property type="component" value="Chromosome 7"/>
</dbReference>